<dbReference type="EMBL" id="JAOTNP010000005">
    <property type="protein sequence ID" value="MDV8946080.1"/>
    <property type="molecule type" value="Genomic_DNA"/>
</dbReference>
<sequence length="286" mass="30638">MIIQAPASSANLGPGFDSIGIAVSLYLKLEVLGPSDNWQVDHQLGKLPHDETNMIVTTALSVAPDLPPQHLQVVSEIPIAHGLGSSSSAIVAGIELANQLKNLNLSKEEKVEIASQIEGHPDNVAPTILGGLVVGTHINGHFSAIEAPLFPYAFAAYIPPYNLKTADARAALPYQLEYSQAVHASAVANTFVASLFAKNYDVAFKLMEADRFHEPYRKELVPELDQIRELGKKHGALATYLSGAGPTVMTVIDNDDYGLFEQAVHAAGLKGKVVRLHPDVEGVKLI</sequence>
<dbReference type="EC" id="2.7.1.39" evidence="3 13"/>
<keyword evidence="8 13" id="KW-0547">Nucleotide-binding</keyword>
<dbReference type="PIRSF" id="PIRSF000676">
    <property type="entry name" value="Homoser_kin"/>
    <property type="match status" value="1"/>
</dbReference>
<evidence type="ECO:0000256" key="9">
    <source>
        <dbReference type="ARBA" id="ARBA00022777"/>
    </source>
</evidence>
<evidence type="ECO:0000313" key="16">
    <source>
        <dbReference type="EMBL" id="CUR41715.1"/>
    </source>
</evidence>
<evidence type="ECO:0000313" key="21">
    <source>
        <dbReference type="Proteomes" id="UP001286376"/>
    </source>
</evidence>
<evidence type="ECO:0000313" key="17">
    <source>
        <dbReference type="EMBL" id="MDV8946080.1"/>
    </source>
</evidence>
<evidence type="ECO:0000313" key="19">
    <source>
        <dbReference type="Proteomes" id="UP000235484"/>
    </source>
</evidence>
<dbReference type="Gene3D" id="3.30.70.890">
    <property type="entry name" value="GHMP kinase, C-terminal domain"/>
    <property type="match status" value="1"/>
</dbReference>
<keyword evidence="10 13" id="KW-0067">ATP-binding</keyword>
<dbReference type="InterPro" id="IPR020568">
    <property type="entry name" value="Ribosomal_Su5_D2-typ_SF"/>
</dbReference>
<dbReference type="RefSeq" id="WP_086141979.1">
    <property type="nucleotide sequence ID" value="NZ_CANCWL010000008.1"/>
</dbReference>
<keyword evidence="7 13" id="KW-0791">Threonine biosynthesis</keyword>
<reference evidence="18" key="4">
    <citation type="submission" date="2018-05" db="EMBL/GenBank/DDBJ databases">
        <authorList>
            <person name="Peng X.Y."/>
            <person name="Xu Y.F."/>
            <person name="Luo D."/>
            <person name="Yu J."/>
            <person name="Gu J.Y."/>
        </authorList>
    </citation>
    <scope>NUCLEOTIDE SEQUENCE</scope>
    <source>
        <strain evidence="18">LR9</strain>
    </source>
</reference>
<evidence type="ECO:0000259" key="15">
    <source>
        <dbReference type="Pfam" id="PF08544"/>
    </source>
</evidence>
<dbReference type="GO" id="GO:0005524">
    <property type="term" value="F:ATP binding"/>
    <property type="evidence" value="ECO:0007669"/>
    <property type="project" value="UniProtKB-UniRule"/>
</dbReference>
<reference evidence="20" key="3">
    <citation type="journal article" date="2018" name="Front. Microbiol.">
        <title>Comparative Genomics of the Herbivore Gut Symbiont Lactobacillus reuteri Reveals Genetic Diversity and Lifestyle Adaptation.</title>
        <authorList>
            <person name="Zhao J."/>
        </authorList>
    </citation>
    <scope>NUCLEOTIDE SEQUENCE [LARGE SCALE GENOMIC DNA]</scope>
    <source>
        <strain evidence="20">LR9</strain>
    </source>
</reference>
<dbReference type="Pfam" id="PF08544">
    <property type="entry name" value="GHMP_kinases_C"/>
    <property type="match status" value="1"/>
</dbReference>
<dbReference type="PANTHER" id="PTHR20861:SF1">
    <property type="entry name" value="HOMOSERINE KINASE"/>
    <property type="match status" value="1"/>
</dbReference>
<accession>A0A0U5FBY7</accession>
<evidence type="ECO:0000256" key="10">
    <source>
        <dbReference type="ARBA" id="ARBA00022840"/>
    </source>
</evidence>
<evidence type="ECO:0000256" key="4">
    <source>
        <dbReference type="ARBA" id="ARBA00017858"/>
    </source>
</evidence>
<feature type="binding site" evidence="13">
    <location>
        <begin position="78"/>
        <end position="88"/>
    </location>
    <ligand>
        <name>ATP</name>
        <dbReference type="ChEBI" id="CHEBI:30616"/>
    </ligand>
</feature>
<keyword evidence="5 13" id="KW-0028">Amino-acid biosynthesis</keyword>
<keyword evidence="9 13" id="KW-0418">Kinase</keyword>
<evidence type="ECO:0000256" key="3">
    <source>
        <dbReference type="ARBA" id="ARBA00012078"/>
    </source>
</evidence>
<evidence type="ECO:0000256" key="5">
    <source>
        <dbReference type="ARBA" id="ARBA00022605"/>
    </source>
</evidence>
<dbReference type="EMBL" id="LN887641">
    <property type="protein sequence ID" value="CUR41715.1"/>
    <property type="molecule type" value="Genomic_DNA"/>
</dbReference>
<comment type="subcellular location">
    <subcellularLocation>
        <location evidence="13">Cytoplasm</location>
    </subcellularLocation>
</comment>
<protein>
    <recommendedName>
        <fullName evidence="4 13">Homoserine kinase</fullName>
        <shortName evidence="13">HK</shortName>
        <shortName evidence="13">HSK</shortName>
        <ecNumber evidence="3 13">2.7.1.39</ecNumber>
    </recommendedName>
</protein>
<name>A0A0U5FBY7_LIMRT</name>
<comment type="catalytic activity">
    <reaction evidence="11 13">
        <text>L-homoserine + ATP = O-phospho-L-homoserine + ADP + H(+)</text>
        <dbReference type="Rhea" id="RHEA:13985"/>
        <dbReference type="ChEBI" id="CHEBI:15378"/>
        <dbReference type="ChEBI" id="CHEBI:30616"/>
        <dbReference type="ChEBI" id="CHEBI:57476"/>
        <dbReference type="ChEBI" id="CHEBI:57590"/>
        <dbReference type="ChEBI" id="CHEBI:456216"/>
        <dbReference type="EC" id="2.7.1.39"/>
    </reaction>
</comment>
<reference evidence="17" key="6">
    <citation type="submission" date="2022-08" db="EMBL/GenBank/DDBJ databases">
        <authorList>
            <person name="Huang K."/>
        </authorList>
    </citation>
    <scope>NUCLEOTIDE SEQUENCE</scope>
    <source>
        <strain evidence="17">RGW1</strain>
    </source>
</reference>
<dbReference type="NCBIfam" id="TIGR00191">
    <property type="entry name" value="thrB"/>
    <property type="match status" value="1"/>
</dbReference>
<evidence type="ECO:0000313" key="20">
    <source>
        <dbReference type="Proteomes" id="UP000245735"/>
    </source>
</evidence>
<comment type="pathway">
    <text evidence="1 13">Amino-acid biosynthesis; L-threonine biosynthesis; L-threonine from L-aspartate: step 4/5.</text>
</comment>
<dbReference type="Proteomes" id="UP000245735">
    <property type="component" value="Unassembled WGS sequence"/>
</dbReference>
<dbReference type="Pfam" id="PF00288">
    <property type="entry name" value="GHMP_kinases_N"/>
    <property type="match status" value="1"/>
</dbReference>
<evidence type="ECO:0000259" key="14">
    <source>
        <dbReference type="Pfam" id="PF00288"/>
    </source>
</evidence>
<evidence type="ECO:0000256" key="2">
    <source>
        <dbReference type="ARBA" id="ARBA00007370"/>
    </source>
</evidence>
<feature type="domain" description="GHMP kinase C-terminal" evidence="15">
    <location>
        <begin position="198"/>
        <end position="256"/>
    </location>
</feature>
<dbReference type="AlphaFoldDB" id="A0A0U5FBY7"/>
<dbReference type="InterPro" id="IPR000870">
    <property type="entry name" value="Homoserine_kinase"/>
</dbReference>
<dbReference type="PROSITE" id="PS00627">
    <property type="entry name" value="GHMP_KINASES_ATP"/>
    <property type="match status" value="1"/>
</dbReference>
<dbReference type="InterPro" id="IPR006203">
    <property type="entry name" value="GHMP_knse_ATP-bd_CS"/>
</dbReference>
<evidence type="ECO:0000256" key="11">
    <source>
        <dbReference type="ARBA" id="ARBA00049375"/>
    </source>
</evidence>
<dbReference type="GO" id="GO:0009088">
    <property type="term" value="P:threonine biosynthetic process"/>
    <property type="evidence" value="ECO:0007669"/>
    <property type="project" value="UniProtKB-UniRule"/>
</dbReference>
<reference evidence="17 21" key="5">
    <citation type="journal article" date="2022" name="Front. Cell. Infect. Microbiol.">
        <title>The probiotic and immunomodulation effects of Limosilactobacillus reuteri RGW1 isolated from calf feces.</title>
        <authorList>
            <person name="Huang K."/>
            <person name="Shi W."/>
            <person name="Yang B."/>
            <person name="Wang J."/>
        </authorList>
    </citation>
    <scope>NUCLEOTIDE SEQUENCE [LARGE SCALE GENOMIC DNA]</scope>
    <source>
        <strain evidence="17 21">RGW1</strain>
    </source>
</reference>
<proteinExistence type="inferred from homology"/>
<evidence type="ECO:0000313" key="18">
    <source>
        <dbReference type="EMBL" id="PWT37143.1"/>
    </source>
</evidence>
<dbReference type="HAMAP" id="MF_00384">
    <property type="entry name" value="Homoser_kinase"/>
    <property type="match status" value="1"/>
</dbReference>
<dbReference type="EMBL" id="QGHV01000037">
    <property type="protein sequence ID" value="PWT37143.1"/>
    <property type="molecule type" value="Genomic_DNA"/>
</dbReference>
<dbReference type="InterPro" id="IPR036554">
    <property type="entry name" value="GHMP_kinase_C_sf"/>
</dbReference>
<reference evidence="16" key="1">
    <citation type="submission" date="2015-10" db="EMBL/GenBank/DDBJ databases">
        <authorList>
            <person name="Gilbert D.G."/>
        </authorList>
    </citation>
    <scope>NUCLEOTIDE SEQUENCE [LARGE SCALE GENOMIC DNA]</scope>
    <source>
        <strain evidence="16">20-2</strain>
    </source>
</reference>
<evidence type="ECO:0000256" key="7">
    <source>
        <dbReference type="ARBA" id="ARBA00022697"/>
    </source>
</evidence>
<organism evidence="16 19">
    <name type="scientific">Limosilactobacillus reuteri</name>
    <name type="common">Lactobacillus reuteri</name>
    <dbReference type="NCBI Taxonomy" id="1598"/>
    <lineage>
        <taxon>Bacteria</taxon>
        <taxon>Bacillati</taxon>
        <taxon>Bacillota</taxon>
        <taxon>Bacilli</taxon>
        <taxon>Lactobacillales</taxon>
        <taxon>Lactobacillaceae</taxon>
        <taxon>Limosilactobacillus</taxon>
    </lineage>
</organism>
<feature type="domain" description="GHMP kinase N-terminal" evidence="14">
    <location>
        <begin position="59"/>
        <end position="131"/>
    </location>
</feature>
<keyword evidence="6 13" id="KW-0808">Transferase</keyword>
<evidence type="ECO:0000256" key="8">
    <source>
        <dbReference type="ARBA" id="ARBA00022741"/>
    </source>
</evidence>
<dbReference type="Proteomes" id="UP001286376">
    <property type="component" value="Unassembled WGS sequence"/>
</dbReference>
<dbReference type="InterPro" id="IPR014721">
    <property type="entry name" value="Ribsml_uS5_D2-typ_fold_subgr"/>
</dbReference>
<dbReference type="GO" id="GO:0004413">
    <property type="term" value="F:homoserine kinase activity"/>
    <property type="evidence" value="ECO:0007669"/>
    <property type="project" value="UniProtKB-UniRule"/>
</dbReference>
<dbReference type="PANTHER" id="PTHR20861">
    <property type="entry name" value="HOMOSERINE/4-DIPHOSPHOCYTIDYL-2-C-METHYL-D-ERYTHRITOL KINASE"/>
    <property type="match status" value="1"/>
</dbReference>
<evidence type="ECO:0000256" key="6">
    <source>
        <dbReference type="ARBA" id="ARBA00022679"/>
    </source>
</evidence>
<dbReference type="SUPFAM" id="SSF54211">
    <property type="entry name" value="Ribosomal protein S5 domain 2-like"/>
    <property type="match status" value="1"/>
</dbReference>
<dbReference type="PRINTS" id="PR00958">
    <property type="entry name" value="HOMSERKINASE"/>
</dbReference>
<keyword evidence="13" id="KW-0963">Cytoplasm</keyword>
<dbReference type="GO" id="GO:0005737">
    <property type="term" value="C:cytoplasm"/>
    <property type="evidence" value="ECO:0007669"/>
    <property type="project" value="UniProtKB-SubCell"/>
</dbReference>
<dbReference type="InterPro" id="IPR013750">
    <property type="entry name" value="GHMP_kinase_C_dom"/>
</dbReference>
<evidence type="ECO:0000256" key="12">
    <source>
        <dbReference type="ARBA" id="ARBA00049954"/>
    </source>
</evidence>
<evidence type="ECO:0000256" key="13">
    <source>
        <dbReference type="HAMAP-Rule" id="MF_00384"/>
    </source>
</evidence>
<dbReference type="UniPathway" id="UPA00050">
    <property type="reaction ID" value="UER00064"/>
</dbReference>
<gene>
    <name evidence="13 17" type="primary">thrB</name>
    <name evidence="18" type="ORF">DKZ35_06610</name>
    <name evidence="16" type="ORF">LRLP16767_LR202_01656</name>
    <name evidence="17" type="ORF">NX099_01470</name>
</gene>
<comment type="function">
    <text evidence="12 13">Catalyzes the ATP-dependent phosphorylation of L-homoserine to L-homoserine phosphate.</text>
</comment>
<dbReference type="SUPFAM" id="SSF55060">
    <property type="entry name" value="GHMP Kinase, C-terminal domain"/>
    <property type="match status" value="1"/>
</dbReference>
<comment type="similarity">
    <text evidence="2 13">Belongs to the GHMP kinase family. Homoserine kinase subfamily.</text>
</comment>
<evidence type="ECO:0000256" key="1">
    <source>
        <dbReference type="ARBA" id="ARBA00005015"/>
    </source>
</evidence>
<dbReference type="Proteomes" id="UP000235484">
    <property type="component" value="Unassembled WGS sequence"/>
</dbReference>
<dbReference type="Gene3D" id="3.30.230.10">
    <property type="match status" value="1"/>
</dbReference>
<dbReference type="InterPro" id="IPR006204">
    <property type="entry name" value="GHMP_kinase_N_dom"/>
</dbReference>
<reference evidence="19" key="2">
    <citation type="submission" date="2015-10" db="EMBL/GenBank/DDBJ databases">
        <authorList>
            <person name="Crossman L.C."/>
        </authorList>
    </citation>
    <scope>NUCLEOTIDE SEQUENCE [LARGE SCALE GENOMIC DNA]</scope>
    <source>
        <strain evidence="19">20-2</strain>
    </source>
</reference>